<dbReference type="AlphaFoldDB" id="A0A8I0MSI1"/>
<keyword evidence="2" id="KW-0285">Flavoprotein</keyword>
<evidence type="ECO:0000256" key="2">
    <source>
        <dbReference type="ARBA" id="ARBA00022630"/>
    </source>
</evidence>
<dbReference type="InterPro" id="IPR008254">
    <property type="entry name" value="Flavodoxin/NO_synth"/>
</dbReference>
<dbReference type="EMBL" id="AQHF01000016">
    <property type="protein sequence ID" value="MBE0344607.1"/>
    <property type="molecule type" value="Genomic_DNA"/>
</dbReference>
<comment type="cofactor">
    <cofactor evidence="1">
        <name>FMN</name>
        <dbReference type="ChEBI" id="CHEBI:58210"/>
    </cofactor>
</comment>
<accession>A0A8I0MSI1</accession>
<dbReference type="PRINTS" id="PR00369">
    <property type="entry name" value="FLAVODOXIN"/>
</dbReference>
<evidence type="ECO:0000256" key="3">
    <source>
        <dbReference type="ARBA" id="ARBA00022643"/>
    </source>
</evidence>
<dbReference type="PANTHER" id="PTHR19384">
    <property type="entry name" value="NITRIC OXIDE SYNTHASE-RELATED"/>
    <property type="match status" value="1"/>
</dbReference>
<keyword evidence="4" id="KW-0249">Electron transport</keyword>
<evidence type="ECO:0000313" key="6">
    <source>
        <dbReference type="EMBL" id="MBE0344607.1"/>
    </source>
</evidence>
<keyword evidence="7" id="KW-1185">Reference proteome</keyword>
<dbReference type="Gene3D" id="3.40.50.360">
    <property type="match status" value="1"/>
</dbReference>
<dbReference type="PROSITE" id="PS50902">
    <property type="entry name" value="FLAVODOXIN_LIKE"/>
    <property type="match status" value="1"/>
</dbReference>
<dbReference type="InterPro" id="IPR001094">
    <property type="entry name" value="Flavdoxin-like"/>
</dbReference>
<dbReference type="Pfam" id="PF00258">
    <property type="entry name" value="Flavodoxin_1"/>
    <property type="match status" value="1"/>
</dbReference>
<dbReference type="Proteomes" id="UP000660708">
    <property type="component" value="Unassembled WGS sequence"/>
</dbReference>
<keyword evidence="4" id="KW-0813">Transport</keyword>
<protein>
    <submittedName>
        <fullName evidence="6">MioC protein</fullName>
    </submittedName>
</protein>
<dbReference type="SUPFAM" id="SSF52218">
    <property type="entry name" value="Flavoproteins"/>
    <property type="match status" value="1"/>
</dbReference>
<dbReference type="GO" id="GO:0050660">
    <property type="term" value="F:flavin adenine dinucleotide binding"/>
    <property type="evidence" value="ECO:0007669"/>
    <property type="project" value="TreeGrafter"/>
</dbReference>
<evidence type="ECO:0000313" key="7">
    <source>
        <dbReference type="Proteomes" id="UP000660708"/>
    </source>
</evidence>
<name>A0A8I0MSI1_9GAMM</name>
<dbReference type="RefSeq" id="WP_147388761.1">
    <property type="nucleotide sequence ID" value="NZ_AQHF01000016.1"/>
</dbReference>
<evidence type="ECO:0000256" key="4">
    <source>
        <dbReference type="ARBA" id="ARBA00022982"/>
    </source>
</evidence>
<dbReference type="GO" id="GO:0010181">
    <property type="term" value="F:FMN binding"/>
    <property type="evidence" value="ECO:0007669"/>
    <property type="project" value="InterPro"/>
</dbReference>
<gene>
    <name evidence="6" type="primary">mioC</name>
    <name evidence="6" type="ORF">PPEP_a4127</name>
</gene>
<feature type="domain" description="Flavodoxin-like" evidence="5">
    <location>
        <begin position="4"/>
        <end position="141"/>
    </location>
</feature>
<reference evidence="6 7" key="1">
    <citation type="submission" date="2015-06" db="EMBL/GenBank/DDBJ databases">
        <title>Genome sequence of Pseudoalteromonas peptidolytica.</title>
        <authorList>
            <person name="Xie B.-B."/>
            <person name="Rong J.-C."/>
            <person name="Qin Q.-L."/>
            <person name="Zhang Y.-Z."/>
        </authorList>
    </citation>
    <scope>NUCLEOTIDE SEQUENCE [LARGE SCALE GENOMIC DNA]</scope>
    <source>
        <strain evidence="6 7">F12-50-A1</strain>
    </source>
</reference>
<dbReference type="PANTHER" id="PTHR19384:SF128">
    <property type="entry name" value="NADPH OXIDOREDUCTASE A"/>
    <property type="match status" value="1"/>
</dbReference>
<keyword evidence="3" id="KW-0288">FMN</keyword>
<evidence type="ECO:0000256" key="1">
    <source>
        <dbReference type="ARBA" id="ARBA00001917"/>
    </source>
</evidence>
<organism evidence="6 7">
    <name type="scientific">Pseudoalteromonas peptidolytica F12-50-A1</name>
    <dbReference type="NCBI Taxonomy" id="1315280"/>
    <lineage>
        <taxon>Bacteria</taxon>
        <taxon>Pseudomonadati</taxon>
        <taxon>Pseudomonadota</taxon>
        <taxon>Gammaproteobacteria</taxon>
        <taxon>Alteromonadales</taxon>
        <taxon>Pseudoalteromonadaceae</taxon>
        <taxon>Pseudoalteromonas</taxon>
    </lineage>
</organism>
<dbReference type="GO" id="GO:0005829">
    <property type="term" value="C:cytosol"/>
    <property type="evidence" value="ECO:0007669"/>
    <property type="project" value="TreeGrafter"/>
</dbReference>
<comment type="caution">
    <text evidence="6">The sequence shown here is derived from an EMBL/GenBank/DDBJ whole genome shotgun (WGS) entry which is preliminary data.</text>
</comment>
<proteinExistence type="predicted"/>
<dbReference type="GO" id="GO:0016491">
    <property type="term" value="F:oxidoreductase activity"/>
    <property type="evidence" value="ECO:0007669"/>
    <property type="project" value="TreeGrafter"/>
</dbReference>
<sequence>MQTLDLIVGSQMGSAEYVAEQVVESLESHGIAVNLHEQPELEACQQTLWLVVTSTYGAGDYPENLLPFISALNDTTDLQGLRFAVIGIGDSSYDTFNYAALNLAALLKEKGATLLVDVEKIDVLQPDLPEDTAIAWLPKFIDSIA</sequence>
<evidence type="ECO:0000259" key="5">
    <source>
        <dbReference type="PROSITE" id="PS50902"/>
    </source>
</evidence>
<dbReference type="InterPro" id="IPR029039">
    <property type="entry name" value="Flavoprotein-like_sf"/>
</dbReference>